<gene>
    <name evidence="1" type="ORF">BCR44DRAFT_31813</name>
</gene>
<dbReference type="EMBL" id="MCFL01000047">
    <property type="protein sequence ID" value="ORZ32411.1"/>
    <property type="molecule type" value="Genomic_DNA"/>
</dbReference>
<accession>A0A1Y2HET9</accession>
<organism evidence="1 2">
    <name type="scientific">Catenaria anguillulae PL171</name>
    <dbReference type="NCBI Taxonomy" id="765915"/>
    <lineage>
        <taxon>Eukaryota</taxon>
        <taxon>Fungi</taxon>
        <taxon>Fungi incertae sedis</taxon>
        <taxon>Blastocladiomycota</taxon>
        <taxon>Blastocladiomycetes</taxon>
        <taxon>Blastocladiales</taxon>
        <taxon>Catenariaceae</taxon>
        <taxon>Catenaria</taxon>
    </lineage>
</organism>
<proteinExistence type="predicted"/>
<keyword evidence="2" id="KW-1185">Reference proteome</keyword>
<reference evidence="1 2" key="1">
    <citation type="submission" date="2016-07" db="EMBL/GenBank/DDBJ databases">
        <title>Pervasive Adenine N6-methylation of Active Genes in Fungi.</title>
        <authorList>
            <consortium name="DOE Joint Genome Institute"/>
            <person name="Mondo S.J."/>
            <person name="Dannebaum R.O."/>
            <person name="Kuo R.C."/>
            <person name="Labutti K."/>
            <person name="Haridas S."/>
            <person name="Kuo A."/>
            <person name="Salamov A."/>
            <person name="Ahrendt S.R."/>
            <person name="Lipzen A."/>
            <person name="Sullivan W."/>
            <person name="Andreopoulos W.B."/>
            <person name="Clum A."/>
            <person name="Lindquist E."/>
            <person name="Daum C."/>
            <person name="Ramamoorthy G.K."/>
            <person name="Gryganskyi A."/>
            <person name="Culley D."/>
            <person name="Magnuson J.K."/>
            <person name="James T.Y."/>
            <person name="O'Malley M.A."/>
            <person name="Stajich J.E."/>
            <person name="Spatafora J.W."/>
            <person name="Visel A."/>
            <person name="Grigoriev I.V."/>
        </authorList>
    </citation>
    <scope>NUCLEOTIDE SEQUENCE [LARGE SCALE GENOMIC DNA]</scope>
    <source>
        <strain evidence="1 2">PL171</strain>
    </source>
</reference>
<dbReference type="Proteomes" id="UP000193411">
    <property type="component" value="Unassembled WGS sequence"/>
</dbReference>
<comment type="caution">
    <text evidence="1">The sequence shown here is derived from an EMBL/GenBank/DDBJ whole genome shotgun (WGS) entry which is preliminary data.</text>
</comment>
<evidence type="ECO:0000313" key="2">
    <source>
        <dbReference type="Proteomes" id="UP000193411"/>
    </source>
</evidence>
<sequence>MIRERVSHCHSSSVCVFAVLLTNKGVQSSIDCGSRIASHSSFVQSRLINRKELEESGFGKQQICSCNVHAQSQAIQSTGRSCNKRIARCGSALEAHGNHCSQPSLPHLTDKHNVHGCDTQSSAPSSRSYWSMSSRWWFMPIITQGGIMYEVVPATDLASRNHE</sequence>
<name>A0A1Y2HET9_9FUNG</name>
<protein>
    <submittedName>
        <fullName evidence="1">Uncharacterized protein</fullName>
    </submittedName>
</protein>
<dbReference type="AlphaFoldDB" id="A0A1Y2HET9"/>
<evidence type="ECO:0000313" key="1">
    <source>
        <dbReference type="EMBL" id="ORZ32411.1"/>
    </source>
</evidence>